<dbReference type="PANTHER" id="PTHR40590">
    <property type="entry name" value="CYTOPLASMIC PROTEIN-RELATED"/>
    <property type="match status" value="1"/>
</dbReference>
<reference evidence="3" key="1">
    <citation type="journal article" date="2019" name="Int. J. Syst. Evol. Microbiol.">
        <title>The Global Catalogue of Microorganisms (GCM) 10K type strain sequencing project: providing services to taxonomists for standard genome sequencing and annotation.</title>
        <authorList>
            <consortium name="The Broad Institute Genomics Platform"/>
            <consortium name="The Broad Institute Genome Sequencing Center for Infectious Disease"/>
            <person name="Wu L."/>
            <person name="Ma J."/>
        </authorList>
    </citation>
    <scope>NUCLEOTIDE SEQUENCE [LARGE SCALE GENOMIC DNA]</scope>
    <source>
        <strain evidence="3">JCM 17543</strain>
    </source>
</reference>
<keyword evidence="1" id="KW-0732">Signal</keyword>
<proteinExistence type="predicted"/>
<dbReference type="RefSeq" id="WP_344697675.1">
    <property type="nucleotide sequence ID" value="NZ_BAABBM010000001.1"/>
</dbReference>
<accession>A0ABP7KT03</accession>
<feature type="chain" id="PRO_5045159640" evidence="1">
    <location>
        <begin position="29"/>
        <end position="299"/>
    </location>
</feature>
<dbReference type="InterPro" id="IPR002816">
    <property type="entry name" value="TraB/PrgY/GumN_fam"/>
</dbReference>
<dbReference type="InterPro" id="IPR047111">
    <property type="entry name" value="YbaP-like"/>
</dbReference>
<gene>
    <name evidence="2" type="ORF">GCM10022276_00360</name>
</gene>
<keyword evidence="3" id="KW-1185">Reference proteome</keyword>
<evidence type="ECO:0000256" key="1">
    <source>
        <dbReference type="SAM" id="SignalP"/>
    </source>
</evidence>
<dbReference type="Proteomes" id="UP001500827">
    <property type="component" value="Unassembled WGS sequence"/>
</dbReference>
<dbReference type="PANTHER" id="PTHR40590:SF1">
    <property type="entry name" value="CYTOPLASMIC PROTEIN"/>
    <property type="match status" value="1"/>
</dbReference>
<comment type="caution">
    <text evidence="2">The sequence shown here is derived from an EMBL/GenBank/DDBJ whole genome shotgun (WGS) entry which is preliminary data.</text>
</comment>
<evidence type="ECO:0000313" key="3">
    <source>
        <dbReference type="Proteomes" id="UP001500827"/>
    </source>
</evidence>
<dbReference type="Pfam" id="PF01963">
    <property type="entry name" value="TraB_PrgY_gumN"/>
    <property type="match status" value="1"/>
</dbReference>
<name>A0ABP7KT03_9SPHN</name>
<feature type="signal peptide" evidence="1">
    <location>
        <begin position="1"/>
        <end position="28"/>
    </location>
</feature>
<evidence type="ECO:0000313" key="2">
    <source>
        <dbReference type="EMBL" id="GAA3885409.1"/>
    </source>
</evidence>
<organism evidence="2 3">
    <name type="scientific">Sphingomonas limnosediminicola</name>
    <dbReference type="NCBI Taxonomy" id="940133"/>
    <lineage>
        <taxon>Bacteria</taxon>
        <taxon>Pseudomonadati</taxon>
        <taxon>Pseudomonadota</taxon>
        <taxon>Alphaproteobacteria</taxon>
        <taxon>Sphingomonadales</taxon>
        <taxon>Sphingomonadaceae</taxon>
        <taxon>Sphingomonas</taxon>
    </lineage>
</organism>
<sequence length="299" mass="32932">MKKLLQRLFAPVAALLALGSAVPATARAAVARPALWSVSDADTTIYLFGTIHLLPENYSWRSAKLDQAVGTSQQLMVETIVDQKDPTKLMSAMAALAFNTPNLPPLADRVDPKSRPALARSIKKSGFPPQAFDRMETWAAAFILLGNQFKDMGLKGQEGVEIVLRNSFSGQGKPIGELETNMEQLGFFDKLPEKAQRQLLEGAIEEGKSMSTDFQEMLASWARGDVAGIARSFNRDLAGSPELEQALIKQRNANWSRWIEQRMRQPGAVMLAVGAGHLAGRDSVIDLLQREGYRVRRIQ</sequence>
<protein>
    <submittedName>
        <fullName evidence="2">TraB/GumN family protein</fullName>
    </submittedName>
</protein>
<dbReference type="CDD" id="cd14789">
    <property type="entry name" value="Tiki"/>
    <property type="match status" value="1"/>
</dbReference>
<dbReference type="EMBL" id="BAABBM010000001">
    <property type="protein sequence ID" value="GAA3885409.1"/>
    <property type="molecule type" value="Genomic_DNA"/>
</dbReference>